<dbReference type="Proteomes" id="UP000218807">
    <property type="component" value="Unassembled WGS sequence"/>
</dbReference>
<organism evidence="1 2">
    <name type="scientific">Rhizobium sophoriradicis</name>
    <dbReference type="NCBI Taxonomy" id="1535245"/>
    <lineage>
        <taxon>Bacteria</taxon>
        <taxon>Pseudomonadati</taxon>
        <taxon>Pseudomonadota</taxon>
        <taxon>Alphaproteobacteria</taxon>
        <taxon>Hyphomicrobiales</taxon>
        <taxon>Rhizobiaceae</taxon>
        <taxon>Rhizobium/Agrobacterium group</taxon>
        <taxon>Rhizobium</taxon>
    </lineage>
</organism>
<accession>A0A2A5KW70</accession>
<sequence>MLGLEPSIHAASIGSSCMDPRLKAWDDGGCGWRFRQSRQSRETPHKDERVCPPLAPSCSALSRASTPHPSAAVAWIPGSRPGMTESVVGGVRQMRCQREKGG</sequence>
<keyword evidence="2" id="KW-1185">Reference proteome</keyword>
<gene>
    <name evidence="1" type="ORF">CPT34_08620</name>
</gene>
<reference evidence="1 2" key="1">
    <citation type="submission" date="2017-09" db="EMBL/GenBank/DDBJ databases">
        <title>Comparative genomics of rhizobia isolated from Phaseolus vulgaris in China.</title>
        <authorList>
            <person name="Tong W."/>
        </authorList>
    </citation>
    <scope>NUCLEOTIDE SEQUENCE [LARGE SCALE GENOMIC DNA]</scope>
    <source>
        <strain evidence="1 2">L101</strain>
    </source>
</reference>
<dbReference type="AlphaFoldDB" id="A0A2A5KW70"/>
<comment type="caution">
    <text evidence="1">The sequence shown here is derived from an EMBL/GenBank/DDBJ whole genome shotgun (WGS) entry which is preliminary data.</text>
</comment>
<dbReference type="EMBL" id="NXDM01000007">
    <property type="protein sequence ID" value="PCK81289.1"/>
    <property type="molecule type" value="Genomic_DNA"/>
</dbReference>
<protein>
    <submittedName>
        <fullName evidence="1">Uncharacterized protein</fullName>
    </submittedName>
</protein>
<name>A0A2A5KW70_9HYPH</name>
<proteinExistence type="predicted"/>
<evidence type="ECO:0000313" key="1">
    <source>
        <dbReference type="EMBL" id="PCK81289.1"/>
    </source>
</evidence>
<evidence type="ECO:0000313" key="2">
    <source>
        <dbReference type="Proteomes" id="UP000218807"/>
    </source>
</evidence>